<dbReference type="RefSeq" id="WP_181272370.1">
    <property type="nucleotide sequence ID" value="NZ_BMJG01000019.1"/>
</dbReference>
<protein>
    <submittedName>
        <fullName evidence="2">Peptide ABC transporter substrate-binding protein</fullName>
    </submittedName>
</protein>
<dbReference type="PANTHER" id="PTHR30290:SF65">
    <property type="entry name" value="MONOACYL PHOSPHATIDYLINOSITOL TETRAMANNOSIDE-BINDING PROTEIN LPQW-RELATED"/>
    <property type="match status" value="1"/>
</dbReference>
<dbReference type="InterPro" id="IPR030678">
    <property type="entry name" value="Peptide/Ni-bd"/>
</dbReference>
<feature type="domain" description="Solute-binding protein family 5" evidence="1">
    <location>
        <begin position="88"/>
        <end position="504"/>
    </location>
</feature>
<dbReference type="PROSITE" id="PS51257">
    <property type="entry name" value="PROKAR_LIPOPROTEIN"/>
    <property type="match status" value="1"/>
</dbReference>
<accession>A0ABQ1N255</accession>
<comment type="caution">
    <text evidence="2">The sequence shown here is derived from an EMBL/GenBank/DDBJ whole genome shotgun (WGS) entry which is preliminary data.</text>
</comment>
<dbReference type="Proteomes" id="UP000632322">
    <property type="component" value="Unassembled WGS sequence"/>
</dbReference>
<sequence length="600" mass="65432">MKKHFIAGSLAAATAIVMTGCTPPGGGDSSGGKGAVLNIGWNEAFRSMNDMTMDGNAVANTIVAYMSNDNFKYYDDDLELHDGALGEVEKVSDDPLKVRYTFGEDANWSDGTPVDAADLALTWAARSQHFNTVDDNRDDDGTLKDNPDGTVFFDSSAVGAPLIDDFPEISEDGKSLTFTYSKPFADWETEFGLGAYGSGVPAHIVAKNALGTTDPQEGKAAILDAIESNDKNALSKISNFWNTGFDFTSMPENKDLLVHNGPYEITDFEEGQYLTLSRDEDYTGSVEPKVDTVTIRYNGDPMAMVQAIENGEVDLTQPQSTADVLSAAEKLEDVSILPGEDATFEHVDLTFDNNGPFDPASYGGDEDAALKVRQAFLKTLPRQEIIDRLIKPLNEEAEVRDSFNQAPDSPLYDDIVAESGISDYDEVDIDGAKKLLDEAGAQGPSVRFLYDNTNARRSQLFALIKESAEKAGFKVEDAGDVNWGTRLGDGTYDASLFGWALSTTAVTESDSYYRKGALNNYSGYDNKDLTKTLDEMLVTIDPDKQASLAGDVEQQLVDDAFGLPLFQHPSLTIHGDKVSNVSTTTLDPSMFWNFWEWETK</sequence>
<proteinExistence type="predicted"/>
<dbReference type="EMBL" id="BMJG01000019">
    <property type="protein sequence ID" value="GGC48820.1"/>
    <property type="molecule type" value="Genomic_DNA"/>
</dbReference>
<evidence type="ECO:0000259" key="1">
    <source>
        <dbReference type="Pfam" id="PF00496"/>
    </source>
</evidence>
<reference evidence="3" key="1">
    <citation type="journal article" date="2019" name="Int. J. Syst. Evol. Microbiol.">
        <title>The Global Catalogue of Microorganisms (GCM) 10K type strain sequencing project: providing services to taxonomists for standard genome sequencing and annotation.</title>
        <authorList>
            <consortium name="The Broad Institute Genomics Platform"/>
            <consortium name="The Broad Institute Genome Sequencing Center for Infectious Disease"/>
            <person name="Wu L."/>
            <person name="Ma J."/>
        </authorList>
    </citation>
    <scope>NUCLEOTIDE SEQUENCE [LARGE SCALE GENOMIC DNA]</scope>
    <source>
        <strain evidence="3">CGMCC 1.15472</strain>
    </source>
</reference>
<dbReference type="CDD" id="cd08501">
    <property type="entry name" value="PBP2_Lpqw"/>
    <property type="match status" value="1"/>
</dbReference>
<name>A0ABQ1N255_9MICO</name>
<organism evidence="2 3">
    <name type="scientific">Brevibacterium sediminis</name>
    <dbReference type="NCBI Taxonomy" id="1857024"/>
    <lineage>
        <taxon>Bacteria</taxon>
        <taxon>Bacillati</taxon>
        <taxon>Actinomycetota</taxon>
        <taxon>Actinomycetes</taxon>
        <taxon>Micrococcales</taxon>
        <taxon>Brevibacteriaceae</taxon>
        <taxon>Brevibacterium</taxon>
    </lineage>
</organism>
<dbReference type="SUPFAM" id="SSF53850">
    <property type="entry name" value="Periplasmic binding protein-like II"/>
    <property type="match status" value="1"/>
</dbReference>
<dbReference type="Gene3D" id="3.10.105.10">
    <property type="entry name" value="Dipeptide-binding Protein, Domain 3"/>
    <property type="match status" value="1"/>
</dbReference>
<keyword evidence="3" id="KW-1185">Reference proteome</keyword>
<dbReference type="InterPro" id="IPR000914">
    <property type="entry name" value="SBP_5_dom"/>
</dbReference>
<dbReference type="PANTHER" id="PTHR30290">
    <property type="entry name" value="PERIPLASMIC BINDING COMPONENT OF ABC TRANSPORTER"/>
    <property type="match status" value="1"/>
</dbReference>
<dbReference type="PIRSF" id="PIRSF002741">
    <property type="entry name" value="MppA"/>
    <property type="match status" value="1"/>
</dbReference>
<dbReference type="InterPro" id="IPR039424">
    <property type="entry name" value="SBP_5"/>
</dbReference>
<evidence type="ECO:0000313" key="2">
    <source>
        <dbReference type="EMBL" id="GGC48820.1"/>
    </source>
</evidence>
<dbReference type="Pfam" id="PF00496">
    <property type="entry name" value="SBP_bac_5"/>
    <property type="match status" value="1"/>
</dbReference>
<dbReference type="Gene3D" id="3.40.190.10">
    <property type="entry name" value="Periplasmic binding protein-like II"/>
    <property type="match status" value="1"/>
</dbReference>
<evidence type="ECO:0000313" key="3">
    <source>
        <dbReference type="Proteomes" id="UP000632322"/>
    </source>
</evidence>
<gene>
    <name evidence="2" type="primary">appA</name>
    <name evidence="2" type="ORF">GCM10010974_33780</name>
</gene>